<keyword evidence="5 9" id="KW-0963">Cytoplasm</keyword>
<dbReference type="Proteomes" id="UP000182278">
    <property type="component" value="Unassembled WGS sequence"/>
</dbReference>
<evidence type="ECO:0000256" key="4">
    <source>
        <dbReference type="ARBA" id="ARBA00011062"/>
    </source>
</evidence>
<comment type="similarity">
    <text evidence="4 9">Belongs to the SurE nucleotidase family.</text>
</comment>
<feature type="binding site" evidence="9">
    <location>
        <position position="40"/>
    </location>
    <ligand>
        <name>a divalent metal cation</name>
        <dbReference type="ChEBI" id="CHEBI:60240"/>
    </ligand>
</feature>
<dbReference type="SUPFAM" id="SSF64167">
    <property type="entry name" value="SurE-like"/>
    <property type="match status" value="1"/>
</dbReference>
<dbReference type="GO" id="GO:0005737">
    <property type="term" value="C:cytoplasm"/>
    <property type="evidence" value="ECO:0007669"/>
    <property type="project" value="UniProtKB-SubCell"/>
</dbReference>
<evidence type="ECO:0000256" key="6">
    <source>
        <dbReference type="ARBA" id="ARBA00022723"/>
    </source>
</evidence>
<comment type="caution">
    <text evidence="11">The sequence shown here is derived from an EMBL/GenBank/DDBJ whole genome shotgun (WGS) entry which is preliminary data.</text>
</comment>
<feature type="binding site" evidence="9">
    <location>
        <position position="9"/>
    </location>
    <ligand>
        <name>a divalent metal cation</name>
        <dbReference type="ChEBI" id="CHEBI:60240"/>
    </ligand>
</feature>
<dbReference type="PANTHER" id="PTHR30457:SF12">
    <property type="entry name" value="5'_3'-NUCLEOTIDASE SURE"/>
    <property type="match status" value="1"/>
</dbReference>
<dbReference type="EMBL" id="MNUO01000133">
    <property type="protein sequence ID" value="OIN95618.1"/>
    <property type="molecule type" value="Genomic_DNA"/>
</dbReference>
<evidence type="ECO:0000256" key="1">
    <source>
        <dbReference type="ARBA" id="ARBA00000815"/>
    </source>
</evidence>
<dbReference type="NCBIfam" id="NF001490">
    <property type="entry name" value="PRK00346.1-4"/>
    <property type="match status" value="1"/>
</dbReference>
<gene>
    <name evidence="9" type="primary">surE</name>
    <name evidence="11" type="ORF">AUJ66_08840</name>
</gene>
<dbReference type="STRING" id="1817893.AUJ66_08840"/>
<comment type="subcellular location">
    <subcellularLocation>
        <location evidence="3 9">Cytoplasm</location>
    </subcellularLocation>
</comment>
<accession>A0A1J4SA49</accession>
<dbReference type="GO" id="GO:0046872">
    <property type="term" value="F:metal ion binding"/>
    <property type="evidence" value="ECO:0007669"/>
    <property type="project" value="UniProtKB-UniRule"/>
</dbReference>
<dbReference type="GO" id="GO:0008253">
    <property type="term" value="F:5'-nucleotidase activity"/>
    <property type="evidence" value="ECO:0007669"/>
    <property type="project" value="UniProtKB-UniRule"/>
</dbReference>
<evidence type="ECO:0000256" key="7">
    <source>
        <dbReference type="ARBA" id="ARBA00022741"/>
    </source>
</evidence>
<comment type="catalytic activity">
    <reaction evidence="1 9">
        <text>a ribonucleoside 5'-phosphate + H2O = a ribonucleoside + phosphate</text>
        <dbReference type="Rhea" id="RHEA:12484"/>
        <dbReference type="ChEBI" id="CHEBI:15377"/>
        <dbReference type="ChEBI" id="CHEBI:18254"/>
        <dbReference type="ChEBI" id="CHEBI:43474"/>
        <dbReference type="ChEBI" id="CHEBI:58043"/>
        <dbReference type="EC" id="3.1.3.5"/>
    </reaction>
</comment>
<dbReference type="NCBIfam" id="NF001492">
    <property type="entry name" value="PRK00346.2-2"/>
    <property type="match status" value="1"/>
</dbReference>
<evidence type="ECO:0000313" key="11">
    <source>
        <dbReference type="EMBL" id="OIN95618.1"/>
    </source>
</evidence>
<evidence type="ECO:0000313" key="12">
    <source>
        <dbReference type="Proteomes" id="UP000182278"/>
    </source>
</evidence>
<evidence type="ECO:0000259" key="10">
    <source>
        <dbReference type="Pfam" id="PF01975"/>
    </source>
</evidence>
<protein>
    <recommendedName>
        <fullName evidence="9">5'-nucleotidase SurE</fullName>
        <ecNumber evidence="9">3.1.3.5</ecNumber>
    </recommendedName>
    <alternativeName>
        <fullName evidence="9">Nucleoside 5'-monophosphate phosphohydrolase</fullName>
    </alternativeName>
</protein>
<organism evidence="11 12">
    <name type="scientific">Candidatus Desantisbacteria bacterium CG1_02_38_46</name>
    <dbReference type="NCBI Taxonomy" id="1817893"/>
    <lineage>
        <taxon>Bacteria</taxon>
        <taxon>Candidatus Desantisiibacteriota</taxon>
    </lineage>
</organism>
<dbReference type="InterPro" id="IPR036523">
    <property type="entry name" value="SurE-like_sf"/>
</dbReference>
<dbReference type="Pfam" id="PF01975">
    <property type="entry name" value="SurE"/>
    <property type="match status" value="1"/>
</dbReference>
<comment type="function">
    <text evidence="9">Nucleotidase that shows phosphatase activity on nucleoside 5'-monophosphates.</text>
</comment>
<dbReference type="PANTHER" id="PTHR30457">
    <property type="entry name" value="5'-NUCLEOTIDASE SURE"/>
    <property type="match status" value="1"/>
</dbReference>
<dbReference type="EC" id="3.1.3.5" evidence="9"/>
<keyword evidence="7 9" id="KW-0547">Nucleotide-binding</keyword>
<dbReference type="InterPro" id="IPR030048">
    <property type="entry name" value="SurE"/>
</dbReference>
<feature type="binding site" evidence="9">
    <location>
        <position position="92"/>
    </location>
    <ligand>
        <name>a divalent metal cation</name>
        <dbReference type="ChEBI" id="CHEBI:60240"/>
    </ligand>
</feature>
<keyword evidence="8 9" id="KW-0378">Hydrolase</keyword>
<keyword evidence="6 9" id="KW-0479">Metal-binding</keyword>
<dbReference type="GO" id="GO:0008254">
    <property type="term" value="F:3'-nucleotidase activity"/>
    <property type="evidence" value="ECO:0007669"/>
    <property type="project" value="TreeGrafter"/>
</dbReference>
<evidence type="ECO:0000256" key="9">
    <source>
        <dbReference type="HAMAP-Rule" id="MF_00060"/>
    </source>
</evidence>
<evidence type="ECO:0000256" key="5">
    <source>
        <dbReference type="ARBA" id="ARBA00022490"/>
    </source>
</evidence>
<reference evidence="11 12" key="1">
    <citation type="journal article" date="2016" name="Environ. Microbiol.">
        <title>Genomic resolution of a cold subsurface aquifer community provides metabolic insights for novel microbes adapted to high CO concentrations.</title>
        <authorList>
            <person name="Probst A.J."/>
            <person name="Castelle C.J."/>
            <person name="Singh A."/>
            <person name="Brown C.T."/>
            <person name="Anantharaman K."/>
            <person name="Sharon I."/>
            <person name="Hug L.A."/>
            <person name="Burstein D."/>
            <person name="Emerson J.B."/>
            <person name="Thomas B.C."/>
            <person name="Banfield J.F."/>
        </authorList>
    </citation>
    <scope>NUCLEOTIDE SEQUENCE [LARGE SCALE GENOMIC DNA]</scope>
    <source>
        <strain evidence="11">CG1_02_38_46</strain>
    </source>
</reference>
<feature type="domain" description="Survival protein SurE-like phosphatase/nucleotidase" evidence="10">
    <location>
        <begin position="4"/>
        <end position="184"/>
    </location>
</feature>
<dbReference type="AlphaFoldDB" id="A0A1J4SA49"/>
<sequence>MAKILVTNDDGVHSPGLEVLRKHLKKLGDVIVVVPEREMSTASHSLTLRSPLRVSRIKKGIFITSGTPSDCINIGTLGILKEKPVLVVSGINRGPNLGDDITYSGTVAASIESTLRGIPSFAISVASFKNCRFNLAAKFAFILARYILKNGLPSHTFLNVNVPNVSIRSIQGVEITHQGKRIYKENLVKRTDPRGRTYYWLGGDEPTGEIEEGTDFAAVARKKISITPVQLDLTDYKMIDKLRNWHIKFP</sequence>
<dbReference type="NCBIfam" id="TIGR00087">
    <property type="entry name" value="surE"/>
    <property type="match status" value="1"/>
</dbReference>
<proteinExistence type="inferred from homology"/>
<comment type="cofactor">
    <cofactor evidence="9">
        <name>a divalent metal cation</name>
        <dbReference type="ChEBI" id="CHEBI:60240"/>
    </cofactor>
    <text evidence="9">Binds 1 divalent metal cation per subunit.</text>
</comment>
<evidence type="ECO:0000256" key="3">
    <source>
        <dbReference type="ARBA" id="ARBA00004496"/>
    </source>
</evidence>
<dbReference type="InterPro" id="IPR002828">
    <property type="entry name" value="SurE-like_Pase/nucleotidase"/>
</dbReference>
<evidence type="ECO:0000256" key="2">
    <source>
        <dbReference type="ARBA" id="ARBA00001946"/>
    </source>
</evidence>
<feature type="binding site" evidence="9">
    <location>
        <position position="10"/>
    </location>
    <ligand>
        <name>a divalent metal cation</name>
        <dbReference type="ChEBI" id="CHEBI:60240"/>
    </ligand>
</feature>
<evidence type="ECO:0000256" key="8">
    <source>
        <dbReference type="ARBA" id="ARBA00022801"/>
    </source>
</evidence>
<comment type="cofactor">
    <cofactor evidence="2">
        <name>Mg(2+)</name>
        <dbReference type="ChEBI" id="CHEBI:18420"/>
    </cofactor>
</comment>
<dbReference type="FunFam" id="3.40.1210.10:FF:000001">
    <property type="entry name" value="5'/3'-nucleotidase SurE"/>
    <property type="match status" value="1"/>
</dbReference>
<dbReference type="GO" id="GO:0004309">
    <property type="term" value="F:exopolyphosphatase activity"/>
    <property type="evidence" value="ECO:0007669"/>
    <property type="project" value="TreeGrafter"/>
</dbReference>
<dbReference type="Gene3D" id="3.40.1210.10">
    <property type="entry name" value="Survival protein SurE-like phosphatase/nucleotidase"/>
    <property type="match status" value="1"/>
</dbReference>
<name>A0A1J4SA49_9BACT</name>
<dbReference type="HAMAP" id="MF_00060">
    <property type="entry name" value="SurE"/>
    <property type="match status" value="1"/>
</dbReference>
<dbReference type="GO" id="GO:0000166">
    <property type="term" value="F:nucleotide binding"/>
    <property type="evidence" value="ECO:0007669"/>
    <property type="project" value="UniProtKB-KW"/>
</dbReference>